<gene>
    <name evidence="1" type="ORF">ST47_g10387</name>
</gene>
<evidence type="ECO:0000313" key="2">
    <source>
        <dbReference type="Proteomes" id="UP000076837"/>
    </source>
</evidence>
<proteinExistence type="predicted"/>
<keyword evidence="2" id="KW-1185">Reference proteome</keyword>
<organism evidence="1 2">
    <name type="scientific">Didymella rabiei</name>
    <name type="common">Chickpea ascochyta blight fungus</name>
    <name type="synonym">Mycosphaerella rabiei</name>
    <dbReference type="NCBI Taxonomy" id="5454"/>
    <lineage>
        <taxon>Eukaryota</taxon>
        <taxon>Fungi</taxon>
        <taxon>Dikarya</taxon>
        <taxon>Ascomycota</taxon>
        <taxon>Pezizomycotina</taxon>
        <taxon>Dothideomycetes</taxon>
        <taxon>Pleosporomycetidae</taxon>
        <taxon>Pleosporales</taxon>
        <taxon>Pleosporineae</taxon>
        <taxon>Didymellaceae</taxon>
        <taxon>Ascochyta</taxon>
    </lineage>
</organism>
<dbReference type="EMBL" id="JYNV01000330">
    <property type="protein sequence ID" value="KZM18465.1"/>
    <property type="molecule type" value="Genomic_DNA"/>
</dbReference>
<name>A0A162VHR9_DIDRA</name>
<dbReference type="AlphaFoldDB" id="A0A162VHR9"/>
<comment type="caution">
    <text evidence="1">The sequence shown here is derived from an EMBL/GenBank/DDBJ whole genome shotgun (WGS) entry which is preliminary data.</text>
</comment>
<accession>A0A162VHR9</accession>
<protein>
    <submittedName>
        <fullName evidence="1">ER retention sequence binding</fullName>
    </submittedName>
</protein>
<dbReference type="Proteomes" id="UP000076837">
    <property type="component" value="Unassembled WGS sequence"/>
</dbReference>
<reference evidence="1 2" key="1">
    <citation type="journal article" date="2016" name="Sci. Rep.">
        <title>Draft genome sequencing and secretome analysis of fungal phytopathogen Ascochyta rabiei provides insight into the necrotrophic effector repertoire.</title>
        <authorList>
            <person name="Verma S."/>
            <person name="Gazara R.K."/>
            <person name="Nizam S."/>
            <person name="Parween S."/>
            <person name="Chattopadhyay D."/>
            <person name="Verma P.K."/>
        </authorList>
    </citation>
    <scope>NUCLEOTIDE SEQUENCE [LARGE SCALE GENOMIC DNA]</scope>
    <source>
        <strain evidence="1 2">ArDII</strain>
    </source>
</reference>
<evidence type="ECO:0000313" key="1">
    <source>
        <dbReference type="EMBL" id="KZM18465.1"/>
    </source>
</evidence>
<sequence>MNDKSRRPNSRIEKVETFLPEFCRVDNLNGFPEHLSVRFNMQILDRIIGREELGLKLLFPRPSPTVCVVLLHCYIPRCLVPLPFGSVLIVDERLDDVYLGASFVRDISGVVRHTSSCGHRDREQSTLQASLFSHFLYSGIFQCFAIL</sequence>